<feature type="signal peptide" evidence="1">
    <location>
        <begin position="1"/>
        <end position="21"/>
    </location>
</feature>
<feature type="chain" id="PRO_5039399722" description="Lipoprotein" evidence="1">
    <location>
        <begin position="22"/>
        <end position="147"/>
    </location>
</feature>
<keyword evidence="3" id="KW-1185">Reference proteome</keyword>
<sequence>MKQLKLLSLVFILLLSACSTETEHGSISYSEIKLDEVGEELSSFIEEIDGENGTYLFFEDDRTFYVYLNGGNVALGEEAIYFDDFSIDRDTKKQTCFISYKTVKTEDFSSDSQNFKGLYKVNGDRAFEVIKAIENNKEVSFKSISGK</sequence>
<dbReference type="PROSITE" id="PS51257">
    <property type="entry name" value="PROKAR_LIPOPROTEIN"/>
    <property type="match status" value="1"/>
</dbReference>
<dbReference type="AlphaFoldDB" id="A0A2S5GDC2"/>
<accession>A0A2S5GDC2</accession>
<evidence type="ECO:0008006" key="4">
    <source>
        <dbReference type="Google" id="ProtNLM"/>
    </source>
</evidence>
<dbReference type="RefSeq" id="WP_104057660.1">
    <property type="nucleotide sequence ID" value="NZ_PREZ01000003.1"/>
</dbReference>
<evidence type="ECO:0000313" key="2">
    <source>
        <dbReference type="EMBL" id="PPA70911.1"/>
    </source>
</evidence>
<gene>
    <name evidence="2" type="ORF">C4B60_08985</name>
</gene>
<proteinExistence type="predicted"/>
<evidence type="ECO:0000313" key="3">
    <source>
        <dbReference type="Proteomes" id="UP000239047"/>
    </source>
</evidence>
<reference evidence="2 3" key="1">
    <citation type="submission" date="2018-02" db="EMBL/GenBank/DDBJ databases">
        <title>Jeotgalibacillus proteolyticum sp. nov. a protease producing bacterium isolated from ocean sediments of Laizhou Bay.</title>
        <authorList>
            <person name="Li Y."/>
        </authorList>
    </citation>
    <scope>NUCLEOTIDE SEQUENCE [LARGE SCALE GENOMIC DNA]</scope>
    <source>
        <strain evidence="2 3">22-7</strain>
    </source>
</reference>
<dbReference type="OrthoDB" id="2614098at2"/>
<name>A0A2S5GDC2_9BACL</name>
<evidence type="ECO:0000256" key="1">
    <source>
        <dbReference type="SAM" id="SignalP"/>
    </source>
</evidence>
<protein>
    <recommendedName>
        <fullName evidence="4">Lipoprotein</fullName>
    </recommendedName>
</protein>
<organism evidence="2 3">
    <name type="scientific">Jeotgalibacillus proteolyticus</name>
    <dbReference type="NCBI Taxonomy" id="2082395"/>
    <lineage>
        <taxon>Bacteria</taxon>
        <taxon>Bacillati</taxon>
        <taxon>Bacillota</taxon>
        <taxon>Bacilli</taxon>
        <taxon>Bacillales</taxon>
        <taxon>Caryophanaceae</taxon>
        <taxon>Jeotgalibacillus</taxon>
    </lineage>
</organism>
<dbReference type="Proteomes" id="UP000239047">
    <property type="component" value="Unassembled WGS sequence"/>
</dbReference>
<dbReference type="EMBL" id="PREZ01000003">
    <property type="protein sequence ID" value="PPA70911.1"/>
    <property type="molecule type" value="Genomic_DNA"/>
</dbReference>
<comment type="caution">
    <text evidence="2">The sequence shown here is derived from an EMBL/GenBank/DDBJ whole genome shotgun (WGS) entry which is preliminary data.</text>
</comment>
<keyword evidence="1" id="KW-0732">Signal</keyword>